<feature type="domain" description="Wings apart-like protein C-terminal" evidence="3">
    <location>
        <begin position="337"/>
        <end position="518"/>
    </location>
</feature>
<feature type="region of interest" description="Disordered" evidence="2">
    <location>
        <begin position="831"/>
        <end position="857"/>
    </location>
</feature>
<protein>
    <recommendedName>
        <fullName evidence="3">Wings apart-like protein C-terminal domain-containing protein</fullName>
    </recommendedName>
</protein>
<feature type="compositionally biased region" description="Polar residues" evidence="2">
    <location>
        <begin position="215"/>
        <end position="242"/>
    </location>
</feature>
<dbReference type="InterPro" id="IPR039874">
    <property type="entry name" value="WAPL"/>
</dbReference>
<sequence length="873" mass="95052">MSAPTPTPTPTLTYSRKASRRRLRDENLPFVRPTRQHKRTRENTDEHPIASSSKGPKRTRRSSTSESTQEHSPPSPPLDPPATHSFRTPIKSTTSLPGSSPLTPMSASPLKRTSTHPMDRASTPTRSRRPADALSELFDFVPKVSERVSRDSARSLHSKANKPVAKRMLGRTRSTLSAVDGPTASTSLDSMAFNSLNASAGLSLSSHHIPDLGSAGSQTPTITDEQSQSNIGTSTAPLQRSNVRTYAGRSRSFLVELPTEGNPHGAIDGDDLGLETRESYKDLRMRWGVDDSEDDPRLAVSTRSSPEPENGRKGKGRAKDRPKPKVLLPPNMMNDLKSITELRSKGESRRFMDEVGYLFEGMDRNVGVRVRRGSALELVTKLCDPDFARRARVTDFRSRAWDALRASGAGNGDKVLDAILVLFAALVLQTSHEATELTQKADFVPVLWNVLATSSGADSLELLGNGANDGELKKAGIGKAEKLTLVTLRSVIVNKSGLVADEECLSLCQLASRTLASLPPSVHRPSQLAPLRQTLIAGLSFLSPRLSGYASGLPLLPNSSDLAPSSSVPQFDHIADGLDIFDSLLLGRWSSDEEPPPLYHDVINGNEQDDLAEGLVTLCAVCNILLRNSNYDNYSPRANRCLESALRVLINVSHENPTWCRLLLHQKLMIPVISSLIALSLHGPQDVNEESSERSARAFDRLCLALGLLTNLVQVDEDAKDICRETKLDASCPALRQCAYACSCPNAVTVLECLALVYERHLRLEDDDPGTHIIRGHFAVLFGLLMRGSTGNQHIILNVLPGAGLEGLIRHAKEFIGLYAEFMARVARGEGHDAGDTEEDDSEETMAQVPTKDGATQDVAQDVIKFLESLMDG</sequence>
<dbReference type="Gene3D" id="1.25.10.10">
    <property type="entry name" value="Leucine-rich Repeat Variant"/>
    <property type="match status" value="1"/>
</dbReference>
<reference evidence="4" key="1">
    <citation type="submission" date="2022-01" db="EMBL/GenBank/DDBJ databases">
        <title>Comparative genomics reveals a dynamic genome evolution in the ectomycorrhizal milk-cap (Lactarius) mushrooms.</title>
        <authorList>
            <consortium name="DOE Joint Genome Institute"/>
            <person name="Lebreton A."/>
            <person name="Tang N."/>
            <person name="Kuo A."/>
            <person name="LaButti K."/>
            <person name="Drula E."/>
            <person name="Barry K."/>
            <person name="Clum A."/>
            <person name="Lipzen A."/>
            <person name="Mousain D."/>
            <person name="Ng V."/>
            <person name="Wang R."/>
            <person name="Wang X."/>
            <person name="Dai Y."/>
            <person name="Henrissat B."/>
            <person name="Grigoriev I.V."/>
            <person name="Guerin-Laguette A."/>
            <person name="Yu F."/>
            <person name="Martin F.M."/>
        </authorList>
    </citation>
    <scope>NUCLEOTIDE SEQUENCE</scope>
    <source>
        <strain evidence="4">QP</strain>
    </source>
</reference>
<dbReference type="InterPro" id="IPR011989">
    <property type="entry name" value="ARM-like"/>
</dbReference>
<feature type="region of interest" description="Disordered" evidence="2">
    <location>
        <begin position="287"/>
        <end position="331"/>
    </location>
</feature>
<accession>A0AAD4LT26</accession>
<proteinExistence type="inferred from homology"/>
<feature type="domain" description="Wings apart-like protein C-terminal" evidence="3">
    <location>
        <begin position="604"/>
        <end position="717"/>
    </location>
</feature>
<dbReference type="InterPro" id="IPR022771">
    <property type="entry name" value="WAPL_C"/>
</dbReference>
<evidence type="ECO:0000256" key="1">
    <source>
        <dbReference type="ARBA" id="ARBA00006854"/>
    </source>
</evidence>
<comment type="caution">
    <text evidence="4">The sequence shown here is derived from an EMBL/GenBank/DDBJ whole genome shotgun (WGS) entry which is preliminary data.</text>
</comment>
<comment type="similarity">
    <text evidence="1">Belongs to the WAPL family.</text>
</comment>
<gene>
    <name evidence="4" type="ORF">EDB92DRAFT_1326512</name>
</gene>
<evidence type="ECO:0000313" key="5">
    <source>
        <dbReference type="Proteomes" id="UP001201163"/>
    </source>
</evidence>
<feature type="compositionally biased region" description="Low complexity" evidence="2">
    <location>
        <begin position="62"/>
        <end position="72"/>
    </location>
</feature>
<organism evidence="4 5">
    <name type="scientific">Lactarius akahatsu</name>
    <dbReference type="NCBI Taxonomy" id="416441"/>
    <lineage>
        <taxon>Eukaryota</taxon>
        <taxon>Fungi</taxon>
        <taxon>Dikarya</taxon>
        <taxon>Basidiomycota</taxon>
        <taxon>Agaricomycotina</taxon>
        <taxon>Agaricomycetes</taxon>
        <taxon>Russulales</taxon>
        <taxon>Russulaceae</taxon>
        <taxon>Lactarius</taxon>
    </lineage>
</organism>
<dbReference type="EMBL" id="JAKELL010000006">
    <property type="protein sequence ID" value="KAH8998096.1"/>
    <property type="molecule type" value="Genomic_DNA"/>
</dbReference>
<dbReference type="AlphaFoldDB" id="A0AAD4LT26"/>
<feature type="region of interest" description="Disordered" evidence="2">
    <location>
        <begin position="212"/>
        <end position="242"/>
    </location>
</feature>
<feature type="compositionally biased region" description="Low complexity" evidence="2">
    <location>
        <begin position="92"/>
        <end position="106"/>
    </location>
</feature>
<feature type="region of interest" description="Disordered" evidence="2">
    <location>
        <begin position="1"/>
        <end position="135"/>
    </location>
</feature>
<feature type="compositionally biased region" description="Basic and acidic residues" evidence="2">
    <location>
        <begin position="309"/>
        <end position="323"/>
    </location>
</feature>
<evidence type="ECO:0000259" key="3">
    <source>
        <dbReference type="Pfam" id="PF07814"/>
    </source>
</evidence>
<dbReference type="Pfam" id="PF07814">
    <property type="entry name" value="WAPL"/>
    <property type="match status" value="2"/>
</dbReference>
<keyword evidence="5" id="KW-1185">Reference proteome</keyword>
<evidence type="ECO:0000256" key="2">
    <source>
        <dbReference type="SAM" id="MobiDB-lite"/>
    </source>
</evidence>
<evidence type="ECO:0000313" key="4">
    <source>
        <dbReference type="EMBL" id="KAH8998096.1"/>
    </source>
</evidence>
<dbReference type="Proteomes" id="UP001201163">
    <property type="component" value="Unassembled WGS sequence"/>
</dbReference>
<dbReference type="PANTHER" id="PTHR22100:SF13">
    <property type="entry name" value="WINGS APART-LIKE PROTEIN HOMOLOG"/>
    <property type="match status" value="1"/>
</dbReference>
<dbReference type="PANTHER" id="PTHR22100">
    <property type="entry name" value="WINGS APART-LIKE PROTEIN HOMOLOG"/>
    <property type="match status" value="1"/>
</dbReference>
<name>A0AAD4LT26_9AGAM</name>